<feature type="transmembrane region" description="Helical" evidence="2">
    <location>
        <begin position="262"/>
        <end position="281"/>
    </location>
</feature>
<dbReference type="OrthoDB" id="165641at2759"/>
<protein>
    <submittedName>
        <fullName evidence="3">Uncharacterized protein</fullName>
    </submittedName>
</protein>
<dbReference type="EMBL" id="NBNE01007842">
    <property type="protein sequence ID" value="OWZ00164.1"/>
    <property type="molecule type" value="Genomic_DNA"/>
</dbReference>
<evidence type="ECO:0000256" key="1">
    <source>
        <dbReference type="SAM" id="MobiDB-lite"/>
    </source>
</evidence>
<dbReference type="STRING" id="4795.A0A225V4Y9"/>
<keyword evidence="2" id="KW-1133">Transmembrane helix</keyword>
<sequence>LDKVFVAKLQETQRAFLGVEKQLHAAREVVELFVLEDTQLQMFAVEMKAQLETVQNEVRSEMNDAMLEVEQVREEAMKNVTMWKKTLQELEEATKKNEQMLLSIRQEKQRELEEEMQRQEEQEIKKKQEVELLQEREKQKEVEKERQKQAEEMKRLQDIETQREVKKRQMEKQRELEELRELEMERRKKEQELQRNREKMEELKKQELEKQFEDKMKKISSSDSMNNDGEVVAQSDVAEGANTVKSLKQTMFDAVTALFRRLVLPVVAILSLFIALTVAIAKYNAMKQARRNQRVLYSGYPKSYRPKAKQETNRVPTGEVDLRPRFRHPMPRRDPNGFIGN</sequence>
<feature type="non-terminal residue" evidence="3">
    <location>
        <position position="1"/>
    </location>
</feature>
<keyword evidence="4" id="KW-1185">Reference proteome</keyword>
<name>A0A225V4Y9_9STRA</name>
<accession>A0A225V4Y9</accession>
<feature type="region of interest" description="Disordered" evidence="1">
    <location>
        <begin position="304"/>
        <end position="341"/>
    </location>
</feature>
<evidence type="ECO:0000313" key="3">
    <source>
        <dbReference type="EMBL" id="OWZ00164.1"/>
    </source>
</evidence>
<feature type="region of interest" description="Disordered" evidence="1">
    <location>
        <begin position="136"/>
        <end position="155"/>
    </location>
</feature>
<reference evidence="4" key="1">
    <citation type="submission" date="2017-03" db="EMBL/GenBank/DDBJ databases">
        <title>Phytopthora megakarya and P. palmivora, two closely related causual agents of cacao black pod achieved similar genome size and gene model numbers by different mechanisms.</title>
        <authorList>
            <person name="Ali S."/>
            <person name="Shao J."/>
            <person name="Larry D.J."/>
            <person name="Kronmiller B."/>
            <person name="Shen D."/>
            <person name="Strem M.D."/>
            <person name="Melnick R.L."/>
            <person name="Guiltinan M.J."/>
            <person name="Tyler B.M."/>
            <person name="Meinhardt L.W."/>
            <person name="Bailey B.A."/>
        </authorList>
    </citation>
    <scope>NUCLEOTIDE SEQUENCE [LARGE SCALE GENOMIC DNA]</scope>
    <source>
        <strain evidence="4">zdho120</strain>
    </source>
</reference>
<keyword evidence="2" id="KW-0812">Transmembrane</keyword>
<evidence type="ECO:0000256" key="2">
    <source>
        <dbReference type="SAM" id="Phobius"/>
    </source>
</evidence>
<organism evidence="3 4">
    <name type="scientific">Phytophthora megakarya</name>
    <dbReference type="NCBI Taxonomy" id="4795"/>
    <lineage>
        <taxon>Eukaryota</taxon>
        <taxon>Sar</taxon>
        <taxon>Stramenopiles</taxon>
        <taxon>Oomycota</taxon>
        <taxon>Peronosporomycetes</taxon>
        <taxon>Peronosporales</taxon>
        <taxon>Peronosporaceae</taxon>
        <taxon>Phytophthora</taxon>
    </lineage>
</organism>
<dbReference type="Proteomes" id="UP000198211">
    <property type="component" value="Unassembled WGS sequence"/>
</dbReference>
<comment type="caution">
    <text evidence="3">The sequence shown here is derived from an EMBL/GenBank/DDBJ whole genome shotgun (WGS) entry which is preliminary data.</text>
</comment>
<dbReference type="AlphaFoldDB" id="A0A225V4Y9"/>
<proteinExistence type="predicted"/>
<evidence type="ECO:0000313" key="4">
    <source>
        <dbReference type="Proteomes" id="UP000198211"/>
    </source>
</evidence>
<gene>
    <name evidence="3" type="ORF">PHMEG_00028711</name>
</gene>
<keyword evidence="2" id="KW-0472">Membrane</keyword>